<feature type="region of interest" description="Disordered" evidence="1">
    <location>
        <begin position="1"/>
        <end position="175"/>
    </location>
</feature>
<feature type="region of interest" description="Disordered" evidence="1">
    <location>
        <begin position="270"/>
        <end position="300"/>
    </location>
</feature>
<keyword evidence="3" id="KW-1185">Reference proteome</keyword>
<comment type="caution">
    <text evidence="2">The sequence shown here is derived from an EMBL/GenBank/DDBJ whole genome shotgun (WGS) entry which is preliminary data.</text>
</comment>
<reference evidence="2 3" key="1">
    <citation type="journal article" date="2018" name="Evol. Lett.">
        <title>Horizontal gene cluster transfer increased hallucinogenic mushroom diversity.</title>
        <authorList>
            <person name="Reynolds H.T."/>
            <person name="Vijayakumar V."/>
            <person name="Gluck-Thaler E."/>
            <person name="Korotkin H.B."/>
            <person name="Matheny P.B."/>
            <person name="Slot J.C."/>
        </authorList>
    </citation>
    <scope>NUCLEOTIDE SEQUENCE [LARGE SCALE GENOMIC DNA]</scope>
    <source>
        <strain evidence="2 3">2631</strain>
    </source>
</reference>
<dbReference type="Proteomes" id="UP000283269">
    <property type="component" value="Unassembled WGS sequence"/>
</dbReference>
<sequence>MSRTNIYKLRSHVGQISDPIDSPVVQDSVEPADSKEPAEPELTKSQEDYFNDARGSLQSPFDLRHEQAPDLAEPEPEQSSNTLHESQDTFHTWIRKHPNNPITEEAPDSEDPLSLAEKSLTPAQKEQITQRNARVFITKPQSEEPKASSSKSCREGPSKPNKGKGPDPREWGNVSLGNDEINLEAQHAELKKIEKAFQKQKALIKKIEDANKLKVSIEPGDRSVQPTLAPRDNIGCSMHQTEHPATSRAINQLAPNSYLACTLDNMDCLGIRKGGDPSDSSSDSSSDSDENPDPNKNFGD</sequence>
<protein>
    <submittedName>
        <fullName evidence="2">Uncharacterized protein</fullName>
    </submittedName>
</protein>
<evidence type="ECO:0000313" key="2">
    <source>
        <dbReference type="EMBL" id="PPQ81411.1"/>
    </source>
</evidence>
<dbReference type="EMBL" id="NHYD01003256">
    <property type="protein sequence ID" value="PPQ81411.1"/>
    <property type="molecule type" value="Genomic_DNA"/>
</dbReference>
<feature type="compositionally biased region" description="Basic and acidic residues" evidence="1">
    <location>
        <begin position="141"/>
        <end position="157"/>
    </location>
</feature>
<accession>A0A409WSG8</accession>
<dbReference type="STRING" id="93625.A0A409WSG8"/>
<feature type="compositionally biased region" description="Basic and acidic residues" evidence="1">
    <location>
        <begin position="32"/>
        <end position="47"/>
    </location>
</feature>
<dbReference type="AlphaFoldDB" id="A0A409WSG8"/>
<dbReference type="OrthoDB" id="3032433at2759"/>
<proteinExistence type="predicted"/>
<dbReference type="InParanoid" id="A0A409WSG8"/>
<name>A0A409WSG8_PSICY</name>
<evidence type="ECO:0000313" key="3">
    <source>
        <dbReference type="Proteomes" id="UP000283269"/>
    </source>
</evidence>
<feature type="compositionally biased region" description="Polar residues" evidence="1">
    <location>
        <begin position="121"/>
        <end position="132"/>
    </location>
</feature>
<evidence type="ECO:0000256" key="1">
    <source>
        <dbReference type="SAM" id="MobiDB-lite"/>
    </source>
</evidence>
<gene>
    <name evidence="2" type="ORF">CVT25_015921</name>
</gene>
<organism evidence="2 3">
    <name type="scientific">Psilocybe cyanescens</name>
    <dbReference type="NCBI Taxonomy" id="93625"/>
    <lineage>
        <taxon>Eukaryota</taxon>
        <taxon>Fungi</taxon>
        <taxon>Dikarya</taxon>
        <taxon>Basidiomycota</taxon>
        <taxon>Agaricomycotina</taxon>
        <taxon>Agaricomycetes</taxon>
        <taxon>Agaricomycetidae</taxon>
        <taxon>Agaricales</taxon>
        <taxon>Agaricineae</taxon>
        <taxon>Strophariaceae</taxon>
        <taxon>Psilocybe</taxon>
    </lineage>
</organism>